<dbReference type="RefSeq" id="XP_004511253.1">
    <property type="nucleotide sequence ID" value="XM_004511196.1"/>
</dbReference>
<dbReference type="STRING" id="3827.A0A1S2YWX2"/>
<keyword evidence="2" id="KW-1185">Reference proteome</keyword>
<evidence type="ECO:0000313" key="3">
    <source>
        <dbReference type="RefSeq" id="XP_004511253.1"/>
    </source>
</evidence>
<dbReference type="Gene3D" id="3.30.420.10">
    <property type="entry name" value="Ribonuclease H-like superfamily/Ribonuclease H"/>
    <property type="match status" value="1"/>
</dbReference>
<evidence type="ECO:0000256" key="1">
    <source>
        <dbReference type="SAM" id="MobiDB-lite"/>
    </source>
</evidence>
<dbReference type="Proteomes" id="UP000087171">
    <property type="component" value="Chromosome Ca7"/>
</dbReference>
<sequence>MLNTSSSHDTETDGQTEVVNRCLEAYLRCFALEQPKEWSQWIHWAKLWYNPTFHVSTGTTPFEAMYGRKPPTVVRYLQGETKVKTVAAELVDRDKALCQLKYHLNKAQEQMKSLEDKDAVPDGGNDIIIGPKTSERPKSAVWRTQHEDVEIHALISYIWQQSNQLQQEDPTAKPGFSIKGGILFYKNSLEDKDAVPDGGNDIIIGPKTSERPKSAVWRTQHEDVEIHALISYIWQQSNQLQQEDPTAKPGFSIKGGILFYKNRLVIPANSSLIEDLIKDFDSSPSGGHSGYLHTYRRMPGPLY</sequence>
<dbReference type="SUPFAM" id="SSF53098">
    <property type="entry name" value="Ribonuclease H-like"/>
    <property type="match status" value="1"/>
</dbReference>
<accession>A0A1S2YWX2</accession>
<protein>
    <submittedName>
        <fullName evidence="3">Uncharacterized protein LOC101502931</fullName>
    </submittedName>
</protein>
<dbReference type="InterPro" id="IPR050951">
    <property type="entry name" value="Retrovirus_Pol_polyprotein"/>
</dbReference>
<dbReference type="PANTHER" id="PTHR37984:SF5">
    <property type="entry name" value="PROTEIN NYNRIN-LIKE"/>
    <property type="match status" value="1"/>
</dbReference>
<feature type="region of interest" description="Disordered" evidence="1">
    <location>
        <begin position="113"/>
        <end position="132"/>
    </location>
</feature>
<reference evidence="2" key="1">
    <citation type="journal article" date="2013" name="Nat. Biotechnol.">
        <title>Draft genome sequence of chickpea (Cicer arietinum) provides a resource for trait improvement.</title>
        <authorList>
            <person name="Varshney R.K."/>
            <person name="Song C."/>
            <person name="Saxena R.K."/>
            <person name="Azam S."/>
            <person name="Yu S."/>
            <person name="Sharpe A.G."/>
            <person name="Cannon S."/>
            <person name="Baek J."/>
            <person name="Rosen B.D."/>
            <person name="Tar'an B."/>
            <person name="Millan T."/>
            <person name="Zhang X."/>
            <person name="Ramsay L.D."/>
            <person name="Iwata A."/>
            <person name="Wang Y."/>
            <person name="Nelson W."/>
            <person name="Farmer A.D."/>
            <person name="Gaur P.M."/>
            <person name="Soderlund C."/>
            <person name="Penmetsa R.V."/>
            <person name="Xu C."/>
            <person name="Bharti A.K."/>
            <person name="He W."/>
            <person name="Winter P."/>
            <person name="Zhao S."/>
            <person name="Hane J.K."/>
            <person name="Carrasquilla-Garcia N."/>
            <person name="Condie J.A."/>
            <person name="Upadhyaya H.D."/>
            <person name="Luo M.C."/>
            <person name="Thudi M."/>
            <person name="Gowda C.L."/>
            <person name="Singh N.P."/>
            <person name="Lichtenzveig J."/>
            <person name="Gali K.K."/>
            <person name="Rubio J."/>
            <person name="Nadarajan N."/>
            <person name="Dolezel J."/>
            <person name="Bansal K.C."/>
            <person name="Xu X."/>
            <person name="Edwards D."/>
            <person name="Zhang G."/>
            <person name="Kahl G."/>
            <person name="Gil J."/>
            <person name="Singh K.B."/>
            <person name="Datta S.K."/>
            <person name="Jackson S.A."/>
            <person name="Wang J."/>
            <person name="Cook D.R."/>
        </authorList>
    </citation>
    <scope>NUCLEOTIDE SEQUENCE [LARGE SCALE GENOMIC DNA]</scope>
    <source>
        <strain evidence="2">cv. CDC Frontier</strain>
    </source>
</reference>
<dbReference type="InterPro" id="IPR036397">
    <property type="entry name" value="RNaseH_sf"/>
</dbReference>
<dbReference type="PaxDb" id="3827-XP_004511253.1"/>
<dbReference type="PANTHER" id="PTHR37984">
    <property type="entry name" value="PROTEIN CBG26694"/>
    <property type="match status" value="1"/>
</dbReference>
<dbReference type="AlphaFoldDB" id="A0A1S2YWX2"/>
<dbReference type="OrthoDB" id="5554229at2759"/>
<reference evidence="3" key="2">
    <citation type="submission" date="2025-08" db="UniProtKB">
        <authorList>
            <consortium name="RefSeq"/>
        </authorList>
    </citation>
    <scope>IDENTIFICATION</scope>
    <source>
        <tissue evidence="3">Etiolated seedlings</tissue>
    </source>
</reference>
<dbReference type="InterPro" id="IPR012337">
    <property type="entry name" value="RNaseH-like_sf"/>
</dbReference>
<name>A0A1S2YWX2_CICAR</name>
<proteinExistence type="predicted"/>
<gene>
    <name evidence="3" type="primary">LOC101502931</name>
</gene>
<dbReference type="eggNOG" id="KOG0017">
    <property type="taxonomic scope" value="Eukaryota"/>
</dbReference>
<organism evidence="2 3">
    <name type="scientific">Cicer arietinum</name>
    <name type="common">Chickpea</name>
    <name type="synonym">Garbanzo</name>
    <dbReference type="NCBI Taxonomy" id="3827"/>
    <lineage>
        <taxon>Eukaryota</taxon>
        <taxon>Viridiplantae</taxon>
        <taxon>Streptophyta</taxon>
        <taxon>Embryophyta</taxon>
        <taxon>Tracheophyta</taxon>
        <taxon>Spermatophyta</taxon>
        <taxon>Magnoliopsida</taxon>
        <taxon>eudicotyledons</taxon>
        <taxon>Gunneridae</taxon>
        <taxon>Pentapetalae</taxon>
        <taxon>rosids</taxon>
        <taxon>fabids</taxon>
        <taxon>Fabales</taxon>
        <taxon>Fabaceae</taxon>
        <taxon>Papilionoideae</taxon>
        <taxon>50 kb inversion clade</taxon>
        <taxon>NPAAA clade</taxon>
        <taxon>Hologalegina</taxon>
        <taxon>IRL clade</taxon>
        <taxon>Cicereae</taxon>
        <taxon>Cicer</taxon>
    </lineage>
</organism>
<evidence type="ECO:0000313" key="2">
    <source>
        <dbReference type="Proteomes" id="UP000087171"/>
    </source>
</evidence>
<dbReference type="GO" id="GO:0003676">
    <property type="term" value="F:nucleic acid binding"/>
    <property type="evidence" value="ECO:0007669"/>
    <property type="project" value="InterPro"/>
</dbReference>